<feature type="domain" description="EMC2 TPR-like" evidence="7">
    <location>
        <begin position="376"/>
        <end position="473"/>
    </location>
</feature>
<dbReference type="GO" id="GO:0005675">
    <property type="term" value="C:transcription factor TFIIH holo complex"/>
    <property type="evidence" value="ECO:0007669"/>
    <property type="project" value="UniProtKB-UniRule"/>
</dbReference>
<comment type="caution">
    <text evidence="8">The sequence shown here is derived from an EMBL/GenBank/DDBJ whole genome shotgun (WGS) entry which is preliminary data.</text>
</comment>
<evidence type="ECO:0000313" key="8">
    <source>
        <dbReference type="EMBL" id="KAK2716855.1"/>
    </source>
</evidence>
<dbReference type="Pfam" id="PF22890">
    <property type="entry name" value="TPR_EMC2"/>
    <property type="match status" value="1"/>
</dbReference>
<keyword evidence="6" id="KW-0539">Nucleus</keyword>
<name>A0AA88HW02_ARTSF</name>
<keyword evidence="5" id="KW-0472">Membrane</keyword>
<evidence type="ECO:0000256" key="3">
    <source>
        <dbReference type="ARBA" id="ARBA00022803"/>
    </source>
</evidence>
<keyword evidence="3 4" id="KW-0802">TPR repeat</keyword>
<keyword evidence="5" id="KW-0256">Endoplasmic reticulum</keyword>
<keyword evidence="6" id="KW-0234">DNA repair</keyword>
<comment type="similarity">
    <text evidence="6">Belongs to the TFB4 family.</text>
</comment>
<dbReference type="GO" id="GO:0008270">
    <property type="term" value="F:zinc ion binding"/>
    <property type="evidence" value="ECO:0007669"/>
    <property type="project" value="UniProtKB-KW"/>
</dbReference>
<evidence type="ECO:0000313" key="9">
    <source>
        <dbReference type="Proteomes" id="UP001187531"/>
    </source>
</evidence>
<keyword evidence="6" id="KW-0479">Metal-binding</keyword>
<dbReference type="SUPFAM" id="SSF48452">
    <property type="entry name" value="TPR-like"/>
    <property type="match status" value="1"/>
</dbReference>
<dbReference type="InterPro" id="IPR055217">
    <property type="entry name" value="TPR_EMC2"/>
</dbReference>
<keyword evidence="6" id="KW-0804">Transcription</keyword>
<comment type="subunit">
    <text evidence="5">Component of the ER membrane protein complex (EMC).</text>
</comment>
<evidence type="ECO:0000259" key="7">
    <source>
        <dbReference type="Pfam" id="PF22890"/>
    </source>
</evidence>
<dbReference type="EMBL" id="JAVRJZ010000011">
    <property type="protein sequence ID" value="KAK2716855.1"/>
    <property type="molecule type" value="Genomic_DNA"/>
</dbReference>
<dbReference type="PROSITE" id="PS50005">
    <property type="entry name" value="TPR"/>
    <property type="match status" value="1"/>
</dbReference>
<keyword evidence="6" id="KW-0227">DNA damage</keyword>
<protein>
    <recommendedName>
        <fullName evidence="5 6">Multifunctional fusion protein</fullName>
    </recommendedName>
    <domain>
        <recommendedName>
            <fullName evidence="6">General transcription factor IIH subunit 3</fullName>
        </recommendedName>
        <alternativeName>
            <fullName evidence="6">General transcription factor IIH polypeptide 3</fullName>
        </alternativeName>
    </domain>
    <domain>
        <recommendedName>
            <fullName evidence="5">ER membrane protein complex subunit 2</fullName>
        </recommendedName>
    </domain>
</protein>
<accession>A0AA88HW02</accession>
<dbReference type="Gene3D" id="3.40.50.410">
    <property type="entry name" value="von Willebrand factor, type A domain"/>
    <property type="match status" value="1"/>
</dbReference>
<dbReference type="AlphaFoldDB" id="A0AA88HW02"/>
<keyword evidence="9" id="KW-1185">Reference proteome</keyword>
<comment type="subunit">
    <text evidence="6">Part of a TFIID-containing RNA polymerase II pre-initiation complex that is composed of TBP and at least GTF2A1, GTF2A2, GTF2E1, GTF2E2, GTF2F1, GTF2H2, GTF2H3, GTF2H4, GTF2H5, GTF2B, TCEA1, ERCC2, ERCC3, TAF1, TAF2, TAF3, TAF4, TAF5, TAF6, TAF7, TAF8, TAF9, TAF10, TAF11, TAF12 and TAF13. Component of the 7-subunit TFIIH core complex composed of XPB/ERCC3, XPD/ERCC2, GTF2H1, GTF2H2, GTF2H3, GTF2H4 and GTF2H5, which is active in NER. The core complex associates with the 3-subunit CDK-activating kinase (CAK) module composed of CCNH/cyclin H, CDK7 and MNAT1 to form the 10-subunit holoenzyme (holo-TFIIH) active in transcription. Interacts with RARA; the interaction requires prior phosphorylation of RARA on 'Ser-369' which then enhances interaction of RARA with CDK7.</text>
</comment>
<evidence type="ECO:0000256" key="2">
    <source>
        <dbReference type="ARBA" id="ARBA00022737"/>
    </source>
</evidence>
<dbReference type="GO" id="GO:0000439">
    <property type="term" value="C:transcription factor TFIIH core complex"/>
    <property type="evidence" value="ECO:0007669"/>
    <property type="project" value="UniProtKB-UniRule"/>
</dbReference>
<dbReference type="InterPro" id="IPR004600">
    <property type="entry name" value="TFIIH_Tfb4/GTF2H3"/>
</dbReference>
<keyword evidence="6" id="KW-0805">Transcription regulation</keyword>
<reference evidence="8" key="1">
    <citation type="submission" date="2023-07" db="EMBL/GenBank/DDBJ databases">
        <title>Chromosome-level genome assembly of Artemia franciscana.</title>
        <authorList>
            <person name="Jo E."/>
        </authorList>
    </citation>
    <scope>NUCLEOTIDE SEQUENCE</scope>
    <source>
        <tissue evidence="8">Whole body</tissue>
    </source>
</reference>
<keyword evidence="2" id="KW-0677">Repeat</keyword>
<sequence length="570" mass="64638">MVIGEMVHIHPSTTFVRIFTAWLRIRKVSVDLDLLVIVIDTKVGFSSRGVEDTFPFYRCLDSIEALANSHLAMSSNNIVCILGCHSTGNRFLYPSEDGIDYAKDIKQTDGRFETFSAINLSLKTEFLKLMNTDKGSSGDDRNVLDFPIAGTLTRALCYINRIAKSKKAVEKLKSRILVITNGGESAAQYMTFMNVFFTCQKNSVLLDACVIGEDSNLLQQGCDITGGIYIKIPQPSGLLEYLLWLFLPSIEERKNLNLPPPSKIDYRAACFCHRQLVEVGYVCSVCLSTARAKFRLWREDNARKSEEAITLFETILADSMHKLGDERWLVYEQVCLAACDCQRIDIIDHCLQELSKEFPGSLRVRKLRADKYISLERYSDALEILDSIIKKDETSAIPRKRKIAVLKAQGKITEAVKGLCDYLEKFQADQEAWLELSELYVSLHEYSKAAFCLEELILHNPANHLYYERYAEIKFAQGGADCVEVAQAYFCQAAKLNPRNLCALRGILSTTNYLLASPKIPATRKKDVLKLQEWVTKHLKVREEEEEDETSQQSPLILLMSDLHIKQKSN</sequence>
<evidence type="ECO:0000256" key="1">
    <source>
        <dbReference type="ARBA" id="ARBA00010361"/>
    </source>
</evidence>
<dbReference type="GO" id="GO:0006355">
    <property type="term" value="P:regulation of DNA-templated transcription"/>
    <property type="evidence" value="ECO:0007669"/>
    <property type="project" value="InterPro"/>
</dbReference>
<keyword evidence="6" id="KW-0862">Zinc</keyword>
<evidence type="ECO:0000256" key="6">
    <source>
        <dbReference type="RuleBase" id="RU368090"/>
    </source>
</evidence>
<dbReference type="InterPro" id="IPR011990">
    <property type="entry name" value="TPR-like_helical_dom_sf"/>
</dbReference>
<comment type="similarity">
    <text evidence="1 5">Belongs to the EMC2 family.</text>
</comment>
<feature type="repeat" description="TPR" evidence="4">
    <location>
        <begin position="430"/>
        <end position="463"/>
    </location>
</feature>
<organism evidence="8 9">
    <name type="scientific">Artemia franciscana</name>
    <name type="common">Brine shrimp</name>
    <name type="synonym">Artemia sanfranciscana</name>
    <dbReference type="NCBI Taxonomy" id="6661"/>
    <lineage>
        <taxon>Eukaryota</taxon>
        <taxon>Metazoa</taxon>
        <taxon>Ecdysozoa</taxon>
        <taxon>Arthropoda</taxon>
        <taxon>Crustacea</taxon>
        <taxon>Branchiopoda</taxon>
        <taxon>Anostraca</taxon>
        <taxon>Artemiidae</taxon>
        <taxon>Artemia</taxon>
    </lineage>
</organism>
<keyword evidence="6" id="KW-0863">Zinc-finger</keyword>
<dbReference type="InterPro" id="IPR036465">
    <property type="entry name" value="vWFA_dom_sf"/>
</dbReference>
<dbReference type="InterPro" id="IPR019734">
    <property type="entry name" value="TPR_rpt"/>
</dbReference>
<dbReference type="Pfam" id="PF03850">
    <property type="entry name" value="Tfb4"/>
    <property type="match status" value="1"/>
</dbReference>
<dbReference type="GO" id="GO:0006289">
    <property type="term" value="P:nucleotide-excision repair"/>
    <property type="evidence" value="ECO:0007669"/>
    <property type="project" value="UniProtKB-UniRule"/>
</dbReference>
<dbReference type="PANTHER" id="PTHR12760">
    <property type="entry name" value="TETRATRICOPEPTIDE REPEAT PROTEIN"/>
    <property type="match status" value="1"/>
</dbReference>
<dbReference type="Gene3D" id="1.25.40.10">
    <property type="entry name" value="Tetratricopeptide repeat domain"/>
    <property type="match status" value="2"/>
</dbReference>
<evidence type="ECO:0000256" key="5">
    <source>
        <dbReference type="RuleBase" id="RU367091"/>
    </source>
</evidence>
<dbReference type="Proteomes" id="UP001187531">
    <property type="component" value="Unassembled WGS sequence"/>
</dbReference>
<comment type="function">
    <text evidence="5">Part of the endoplasmic reticulum membrane protein complex (EMC) that enables the energy-independent insertion into endoplasmic reticulum membranes of newly synthesized membrane proteins.</text>
</comment>
<proteinExistence type="inferred from homology"/>
<comment type="function">
    <text evidence="6">Component of the general transcription and DNA repair factor IIH (TFIIH) core complex, which is involved in general and transcription-coupled nucleotide excision repair (NER) of damaged DNA and, when complexed to CAK, in RNA transcription by RNA polymerase II. In NER, TFIIH acts by opening DNA around the lesion to allow the excision of the damaged oligonucleotide and its replacement by a new DNA fragment. In transcription, TFIIH has an essential role in transcription initiation. When the pre-initiation complex (PIC) has been established, TFIIH is required for promoter opening and promoter escape. Phosphorylation of the C-terminal tail (CTD) of the largest subunit of RNA polymerase II by the kinase module CAK controls the initiation of transcription.</text>
</comment>
<dbReference type="GO" id="GO:0072546">
    <property type="term" value="C:EMC complex"/>
    <property type="evidence" value="ECO:0007669"/>
    <property type="project" value="UniProtKB-UniRule"/>
</dbReference>
<comment type="subcellular location">
    <subcellularLocation>
        <location evidence="5">Endoplasmic reticulum membrane</location>
        <topology evidence="5">Peripheral membrane protein</topology>
        <orientation evidence="5">Cytoplasmic side</orientation>
    </subcellularLocation>
    <subcellularLocation>
        <location evidence="6">Nucleus</location>
    </subcellularLocation>
</comment>
<gene>
    <name evidence="8" type="ORF">QYM36_007115</name>
</gene>
<evidence type="ECO:0000256" key="4">
    <source>
        <dbReference type="PROSITE-ProRule" id="PRU00339"/>
    </source>
</evidence>
<dbReference type="InterPro" id="IPR039856">
    <property type="entry name" value="EMC2-like"/>
</dbReference>